<feature type="region of interest" description="Disordered" evidence="1">
    <location>
        <begin position="23"/>
        <end position="67"/>
    </location>
</feature>
<dbReference type="EMBL" id="CAKOGP040000224">
    <property type="protein sequence ID" value="CAJ1932649.1"/>
    <property type="molecule type" value="Genomic_DNA"/>
</dbReference>
<evidence type="ECO:0000256" key="1">
    <source>
        <dbReference type="SAM" id="MobiDB-lite"/>
    </source>
</evidence>
<dbReference type="PANTHER" id="PTHR45657:SF1">
    <property type="entry name" value="CRAL-TRIO DOMAIN-CONTAINING PROTEIN YKL091C-RELATED"/>
    <property type="match status" value="1"/>
</dbReference>
<dbReference type="CDD" id="cd00170">
    <property type="entry name" value="SEC14"/>
    <property type="match status" value="1"/>
</dbReference>
<accession>A0AAD2CIQ0</accession>
<dbReference type="InterPro" id="IPR036865">
    <property type="entry name" value="CRAL-TRIO_dom_sf"/>
</dbReference>
<feature type="compositionally biased region" description="Basic residues" evidence="1">
    <location>
        <begin position="33"/>
        <end position="48"/>
    </location>
</feature>
<dbReference type="PANTHER" id="PTHR45657">
    <property type="entry name" value="CRAL-TRIO DOMAIN-CONTAINING PROTEIN YKL091C-RELATED"/>
    <property type="match status" value="1"/>
</dbReference>
<reference evidence="3" key="1">
    <citation type="submission" date="2023-08" db="EMBL/GenBank/DDBJ databases">
        <authorList>
            <person name="Audoor S."/>
            <person name="Bilcke G."/>
        </authorList>
    </citation>
    <scope>NUCLEOTIDE SEQUENCE</scope>
</reference>
<gene>
    <name evidence="3" type="ORF">CYCCA115_LOCUS2942</name>
</gene>
<dbReference type="PROSITE" id="PS50191">
    <property type="entry name" value="CRAL_TRIO"/>
    <property type="match status" value="1"/>
</dbReference>
<dbReference type="AlphaFoldDB" id="A0AAD2CIQ0"/>
<organism evidence="3 4">
    <name type="scientific">Cylindrotheca closterium</name>
    <dbReference type="NCBI Taxonomy" id="2856"/>
    <lineage>
        <taxon>Eukaryota</taxon>
        <taxon>Sar</taxon>
        <taxon>Stramenopiles</taxon>
        <taxon>Ochrophyta</taxon>
        <taxon>Bacillariophyta</taxon>
        <taxon>Bacillariophyceae</taxon>
        <taxon>Bacillariophycidae</taxon>
        <taxon>Bacillariales</taxon>
        <taxon>Bacillariaceae</taxon>
        <taxon>Cylindrotheca</taxon>
    </lineage>
</organism>
<keyword evidence="4" id="KW-1185">Reference proteome</keyword>
<feature type="compositionally biased region" description="Basic and acidic residues" evidence="1">
    <location>
        <begin position="55"/>
        <end position="67"/>
    </location>
</feature>
<dbReference type="SUPFAM" id="SSF52087">
    <property type="entry name" value="CRAL/TRIO domain"/>
    <property type="match status" value="1"/>
</dbReference>
<dbReference type="Proteomes" id="UP001295423">
    <property type="component" value="Unassembled WGS sequence"/>
</dbReference>
<dbReference type="Pfam" id="PF00650">
    <property type="entry name" value="CRAL_TRIO"/>
    <property type="match status" value="1"/>
</dbReference>
<comment type="caution">
    <text evidence="3">The sequence shown here is derived from an EMBL/GenBank/DDBJ whole genome shotgun (WGS) entry which is preliminary data.</text>
</comment>
<evidence type="ECO:0000313" key="4">
    <source>
        <dbReference type="Proteomes" id="UP001295423"/>
    </source>
</evidence>
<name>A0AAD2CIQ0_9STRA</name>
<dbReference type="InterPro" id="IPR001251">
    <property type="entry name" value="CRAL-TRIO_dom"/>
</dbReference>
<evidence type="ECO:0000259" key="2">
    <source>
        <dbReference type="PROSITE" id="PS50191"/>
    </source>
</evidence>
<sequence>MPGQEVHENDSAATTGVSCGCFPCRRQNNNNSRPRKTKWKRQRPKKLQFLKPASKRTEYHDAQDNLDKLTGIEQSGKSAMRGDEEASRGSLFFFDAVENPLGEDEYPPIFTTAIQHPKRRVTLEDPITMLHHAPTDRVSDDDDGDDELLTRQGPIADHLSGSQRFETISRRPTLEHTKALQGPRVPQAEKGFPGGLTVAELEECQKFLRGLKLLDPGVMNQVYSFRDVEEEPYTICRWLRATKFNADEILQRLAENQAMFEKAQAAEFYPQPDVAIGAPVSVFLTQYPFLPIGSARNGCPVNYFMAGKINPEGIWSMTTVERLEGFFWWSFMWKMKAEVRKAQTQDPDFVRMEGINIVDLKGLSSNALSSETMDVIKLSSKVADFFPETLHCMLILNAPGFFSFSWGLIKKFLDPRTAARIQVFSSETKGMEALKGLIDTSQIPEDYGGGNISTHDAFAKQAADPALLRQDVELIHVKRGKTTNSNNVWNLQKDESMAVSVYTRSVSGAKVVAQLNGETVTSPQQQVVQCEWQPDDDGGSKPLPNCVQLTTIKGPGMVTMEVQDLDNAERAHSGMSRGYFLVVGDVTKS</sequence>
<proteinExistence type="predicted"/>
<evidence type="ECO:0000313" key="3">
    <source>
        <dbReference type="EMBL" id="CAJ1932649.1"/>
    </source>
</evidence>
<dbReference type="SMART" id="SM00516">
    <property type="entry name" value="SEC14"/>
    <property type="match status" value="1"/>
</dbReference>
<feature type="domain" description="CRAL-TRIO" evidence="2">
    <location>
        <begin position="279"/>
        <end position="455"/>
    </location>
</feature>
<protein>
    <recommendedName>
        <fullName evidence="2">CRAL-TRIO domain-containing protein</fullName>
    </recommendedName>
</protein>
<dbReference type="Gene3D" id="3.40.525.10">
    <property type="entry name" value="CRAL-TRIO lipid binding domain"/>
    <property type="match status" value="1"/>
</dbReference>
<dbReference type="InterPro" id="IPR051026">
    <property type="entry name" value="PI/PC_transfer"/>
</dbReference>